<dbReference type="Proteomes" id="UP000297245">
    <property type="component" value="Unassembled WGS sequence"/>
</dbReference>
<dbReference type="OrthoDB" id="3068242at2759"/>
<evidence type="ECO:0000256" key="1">
    <source>
        <dbReference type="SAM" id="MobiDB-lite"/>
    </source>
</evidence>
<organism evidence="2 3">
    <name type="scientific">Dendrothele bispora (strain CBS 962.96)</name>
    <dbReference type="NCBI Taxonomy" id="1314807"/>
    <lineage>
        <taxon>Eukaryota</taxon>
        <taxon>Fungi</taxon>
        <taxon>Dikarya</taxon>
        <taxon>Basidiomycota</taxon>
        <taxon>Agaricomycotina</taxon>
        <taxon>Agaricomycetes</taxon>
        <taxon>Agaricomycetidae</taxon>
        <taxon>Agaricales</taxon>
        <taxon>Agaricales incertae sedis</taxon>
        <taxon>Dendrothele</taxon>
    </lineage>
</organism>
<accession>A0A4S8L7J1</accession>
<gene>
    <name evidence="2" type="ORF">K435DRAFT_971051</name>
</gene>
<feature type="compositionally biased region" description="Basic and acidic residues" evidence="1">
    <location>
        <begin position="359"/>
        <end position="371"/>
    </location>
</feature>
<sequence>MIYSLLCFYPPFPPSSSTHQTKKSLNQLHIQQRPLSEFFSCFRRRPRRHHHCGRACCHHNHNRSSNNRLFCHSRQSSQSTASLSSSSRVTEHVNVIRGRYDLRVPPSAYVGALRTMTRRYPPVALDLANVPLSAELDALGRGAGAETGAGAGGGARLGLGFLGGRVAATRGVTRAINVDEGGRRLDSGRGFDGEEVEGEEGGREKLEELPAYDKYGGPPGYHEHARGGELGGGGMPVIMTVVSDDVGVVDYEAWIRRQQQQEIRDREEGTVQGRTVQDSGNGVGGEEQEQEGTMIFTGVGAGGGLGGHWRRRVDGGSGEGSGVVEDREGSAGADADAEAEARGGAAEDRTGVEGQETTGAREEREGREDRE</sequence>
<keyword evidence="3" id="KW-1185">Reference proteome</keyword>
<feature type="compositionally biased region" description="Basic and acidic residues" evidence="1">
    <location>
        <begin position="339"/>
        <end position="351"/>
    </location>
</feature>
<name>A0A4S8L7J1_DENBC</name>
<evidence type="ECO:0000313" key="2">
    <source>
        <dbReference type="EMBL" id="THU84652.1"/>
    </source>
</evidence>
<dbReference type="AlphaFoldDB" id="A0A4S8L7J1"/>
<evidence type="ECO:0000313" key="3">
    <source>
        <dbReference type="Proteomes" id="UP000297245"/>
    </source>
</evidence>
<feature type="region of interest" description="Disordered" evidence="1">
    <location>
        <begin position="260"/>
        <end position="371"/>
    </location>
</feature>
<dbReference type="EMBL" id="ML179587">
    <property type="protein sequence ID" value="THU84652.1"/>
    <property type="molecule type" value="Genomic_DNA"/>
</dbReference>
<protein>
    <submittedName>
        <fullName evidence="2">Uncharacterized protein</fullName>
    </submittedName>
</protein>
<proteinExistence type="predicted"/>
<reference evidence="2 3" key="1">
    <citation type="journal article" date="2019" name="Nat. Ecol. Evol.">
        <title>Megaphylogeny resolves global patterns of mushroom evolution.</title>
        <authorList>
            <person name="Varga T."/>
            <person name="Krizsan K."/>
            <person name="Foldi C."/>
            <person name="Dima B."/>
            <person name="Sanchez-Garcia M."/>
            <person name="Sanchez-Ramirez S."/>
            <person name="Szollosi G.J."/>
            <person name="Szarkandi J.G."/>
            <person name="Papp V."/>
            <person name="Albert L."/>
            <person name="Andreopoulos W."/>
            <person name="Angelini C."/>
            <person name="Antonin V."/>
            <person name="Barry K.W."/>
            <person name="Bougher N.L."/>
            <person name="Buchanan P."/>
            <person name="Buyck B."/>
            <person name="Bense V."/>
            <person name="Catcheside P."/>
            <person name="Chovatia M."/>
            <person name="Cooper J."/>
            <person name="Damon W."/>
            <person name="Desjardin D."/>
            <person name="Finy P."/>
            <person name="Geml J."/>
            <person name="Haridas S."/>
            <person name="Hughes K."/>
            <person name="Justo A."/>
            <person name="Karasinski D."/>
            <person name="Kautmanova I."/>
            <person name="Kiss B."/>
            <person name="Kocsube S."/>
            <person name="Kotiranta H."/>
            <person name="LaButti K.M."/>
            <person name="Lechner B.E."/>
            <person name="Liimatainen K."/>
            <person name="Lipzen A."/>
            <person name="Lukacs Z."/>
            <person name="Mihaltcheva S."/>
            <person name="Morgado L.N."/>
            <person name="Niskanen T."/>
            <person name="Noordeloos M.E."/>
            <person name="Ohm R.A."/>
            <person name="Ortiz-Santana B."/>
            <person name="Ovrebo C."/>
            <person name="Racz N."/>
            <person name="Riley R."/>
            <person name="Savchenko A."/>
            <person name="Shiryaev A."/>
            <person name="Soop K."/>
            <person name="Spirin V."/>
            <person name="Szebenyi C."/>
            <person name="Tomsovsky M."/>
            <person name="Tulloss R.E."/>
            <person name="Uehling J."/>
            <person name="Grigoriev I.V."/>
            <person name="Vagvolgyi C."/>
            <person name="Papp T."/>
            <person name="Martin F.M."/>
            <person name="Miettinen O."/>
            <person name="Hibbett D.S."/>
            <person name="Nagy L.G."/>
        </authorList>
    </citation>
    <scope>NUCLEOTIDE SEQUENCE [LARGE SCALE GENOMIC DNA]</scope>
    <source>
        <strain evidence="2 3">CBS 962.96</strain>
    </source>
</reference>